<evidence type="ECO:0000256" key="1">
    <source>
        <dbReference type="SAM" id="SignalP"/>
    </source>
</evidence>
<feature type="signal peptide" evidence="1">
    <location>
        <begin position="1"/>
        <end position="19"/>
    </location>
</feature>
<name>A0A450WI57_9GAMM</name>
<protein>
    <submittedName>
        <fullName evidence="2">Uncharacterized protein</fullName>
    </submittedName>
</protein>
<dbReference type="EMBL" id="CAADFN010000025">
    <property type="protein sequence ID" value="VFK16711.1"/>
    <property type="molecule type" value="Genomic_DNA"/>
</dbReference>
<sequence length="57" mass="6167">MKQILLLLFVAMSFLGKSALCNDAPCGKEDSPPCVCAPSIGSEYGEIHCVPFSEYQK</sequence>
<keyword evidence="1" id="KW-0732">Signal</keyword>
<evidence type="ECO:0000313" key="2">
    <source>
        <dbReference type="EMBL" id="VFK16711.1"/>
    </source>
</evidence>
<gene>
    <name evidence="2" type="ORF">BECKLFY1418C_GA0070996_102534</name>
</gene>
<accession>A0A450WI57</accession>
<organism evidence="2">
    <name type="scientific">Candidatus Kentrum sp. LFY</name>
    <dbReference type="NCBI Taxonomy" id="2126342"/>
    <lineage>
        <taxon>Bacteria</taxon>
        <taxon>Pseudomonadati</taxon>
        <taxon>Pseudomonadota</taxon>
        <taxon>Gammaproteobacteria</taxon>
        <taxon>Candidatus Kentrum</taxon>
    </lineage>
</organism>
<proteinExistence type="predicted"/>
<dbReference type="AlphaFoldDB" id="A0A450WI57"/>
<reference evidence="2" key="1">
    <citation type="submission" date="2019-02" db="EMBL/GenBank/DDBJ databases">
        <authorList>
            <person name="Gruber-Vodicka R. H."/>
            <person name="Seah K. B. B."/>
        </authorList>
    </citation>
    <scope>NUCLEOTIDE SEQUENCE</scope>
    <source>
        <strain evidence="2">BECK_BY7</strain>
    </source>
</reference>
<feature type="chain" id="PRO_5019340301" evidence="1">
    <location>
        <begin position="20"/>
        <end position="57"/>
    </location>
</feature>